<evidence type="ECO:0000256" key="7">
    <source>
        <dbReference type="ARBA" id="ARBA00037281"/>
    </source>
</evidence>
<proteinExistence type="inferred from homology"/>
<evidence type="ECO:0000256" key="1">
    <source>
        <dbReference type="ARBA" id="ARBA00004236"/>
    </source>
</evidence>
<organism evidence="13 14">
    <name type="scientific">Sulfobacillus thermosulfidooxidans</name>
    <dbReference type="NCBI Taxonomy" id="28034"/>
    <lineage>
        <taxon>Bacteria</taxon>
        <taxon>Bacillati</taxon>
        <taxon>Bacillota</taxon>
        <taxon>Clostridia</taxon>
        <taxon>Eubacteriales</taxon>
        <taxon>Clostridiales Family XVII. Incertae Sedis</taxon>
        <taxon>Sulfobacillus</taxon>
    </lineage>
</organism>
<comment type="function">
    <text evidence="7">Catalyzes the glycosylation of 4,4'-diaponeurosporenoate, i.e. the esterification of glucose at the C1'' position with the carboxyl group of 4,4'-diaponeurosporenic acid, to form glycosyl-4,4'-diaponeurosporenoate. This is a step in the biosynthesis of staphyloxanthin, an orange pigment present in most staphylococci strains.</text>
</comment>
<evidence type="ECO:0000256" key="8">
    <source>
        <dbReference type="ARBA" id="ARBA00037904"/>
    </source>
</evidence>
<dbReference type="Proteomes" id="UP000242705">
    <property type="component" value="Unassembled WGS sequence"/>
</dbReference>
<dbReference type="CDD" id="cd00761">
    <property type="entry name" value="Glyco_tranf_GTA_type"/>
    <property type="match status" value="1"/>
</dbReference>
<dbReference type="InterPro" id="IPR001173">
    <property type="entry name" value="Glyco_trans_2-like"/>
</dbReference>
<keyword evidence="2" id="KW-1003">Cell membrane</keyword>
<comment type="pathway">
    <text evidence="8">Carotenoid biosynthesis; staphyloxanthin biosynthesis; staphyloxanthin from farnesyl diphosphate: step 4/5.</text>
</comment>
<keyword evidence="3" id="KW-0328">Glycosyltransferase</keyword>
<dbReference type="PANTHER" id="PTHR43646:SF2">
    <property type="entry name" value="GLYCOSYLTRANSFERASE 2-LIKE DOMAIN-CONTAINING PROTEIN"/>
    <property type="match status" value="1"/>
</dbReference>
<dbReference type="Gene3D" id="3.90.550.10">
    <property type="entry name" value="Spore Coat Polysaccharide Biosynthesis Protein SpsA, Chain A"/>
    <property type="match status" value="1"/>
</dbReference>
<keyword evidence="11" id="KW-1133">Transmembrane helix</keyword>
<reference evidence="13 14" key="1">
    <citation type="journal article" date="2014" name="BMC Genomics">
        <title>Comparison of environmental and isolate Sulfobacillus genomes reveals diverse carbon, sulfur, nitrogen, and hydrogen metabolisms.</title>
        <authorList>
            <person name="Justice N.B."/>
            <person name="Norman A."/>
            <person name="Brown C.T."/>
            <person name="Singh A."/>
            <person name="Thomas B.C."/>
            <person name="Banfield J.F."/>
        </authorList>
    </citation>
    <scope>NUCLEOTIDE SEQUENCE [LARGE SCALE GENOMIC DNA]</scope>
    <source>
        <strain evidence="13">AMDSBA5</strain>
    </source>
</reference>
<gene>
    <name evidence="13" type="ORF">C7B47_15490</name>
</gene>
<feature type="transmembrane region" description="Helical" evidence="11">
    <location>
        <begin position="383"/>
        <end position="399"/>
    </location>
</feature>
<evidence type="ECO:0000256" key="3">
    <source>
        <dbReference type="ARBA" id="ARBA00022676"/>
    </source>
</evidence>
<evidence type="ECO:0000256" key="2">
    <source>
        <dbReference type="ARBA" id="ARBA00022475"/>
    </source>
</evidence>
<accession>A0A2T2WP48</accession>
<dbReference type="SUPFAM" id="SSF53448">
    <property type="entry name" value="Nucleotide-diphospho-sugar transferases"/>
    <property type="match status" value="1"/>
</dbReference>
<evidence type="ECO:0000313" key="13">
    <source>
        <dbReference type="EMBL" id="PSR24006.1"/>
    </source>
</evidence>
<evidence type="ECO:0000256" key="5">
    <source>
        <dbReference type="ARBA" id="ARBA00022746"/>
    </source>
</evidence>
<dbReference type="EMBL" id="PXYX01000063">
    <property type="protein sequence ID" value="PSR24006.1"/>
    <property type="molecule type" value="Genomic_DNA"/>
</dbReference>
<protein>
    <recommendedName>
        <fullName evidence="10">4,4'-diaponeurosporenoate glycosyltransferase</fullName>
    </recommendedName>
</protein>
<dbReference type="GO" id="GO:0016117">
    <property type="term" value="P:carotenoid biosynthetic process"/>
    <property type="evidence" value="ECO:0007669"/>
    <property type="project" value="UniProtKB-KW"/>
</dbReference>
<name>A0A2T2WP48_SULTH</name>
<dbReference type="PANTHER" id="PTHR43646">
    <property type="entry name" value="GLYCOSYLTRANSFERASE"/>
    <property type="match status" value="1"/>
</dbReference>
<dbReference type="GO" id="GO:0005886">
    <property type="term" value="C:plasma membrane"/>
    <property type="evidence" value="ECO:0007669"/>
    <property type="project" value="UniProtKB-SubCell"/>
</dbReference>
<dbReference type="GO" id="GO:0016757">
    <property type="term" value="F:glycosyltransferase activity"/>
    <property type="evidence" value="ECO:0007669"/>
    <property type="project" value="UniProtKB-KW"/>
</dbReference>
<keyword evidence="6 11" id="KW-0472">Membrane</keyword>
<evidence type="ECO:0000256" key="9">
    <source>
        <dbReference type="ARBA" id="ARBA00038120"/>
    </source>
</evidence>
<evidence type="ECO:0000313" key="14">
    <source>
        <dbReference type="Proteomes" id="UP000242705"/>
    </source>
</evidence>
<keyword evidence="5" id="KW-0125">Carotenoid biosynthesis</keyword>
<feature type="transmembrane region" description="Helical" evidence="11">
    <location>
        <begin position="244"/>
        <end position="263"/>
    </location>
</feature>
<dbReference type="InterPro" id="IPR029044">
    <property type="entry name" value="Nucleotide-diphossugar_trans"/>
</dbReference>
<comment type="similarity">
    <text evidence="9">Belongs to the glycosyltransferase 2 family. CrtQ subfamily.</text>
</comment>
<feature type="transmembrane region" description="Helical" evidence="11">
    <location>
        <begin position="70"/>
        <end position="91"/>
    </location>
</feature>
<dbReference type="AlphaFoldDB" id="A0A2T2WP48"/>
<dbReference type="Pfam" id="PF00535">
    <property type="entry name" value="Glycos_transf_2"/>
    <property type="match status" value="1"/>
</dbReference>
<keyword evidence="4" id="KW-0808">Transferase</keyword>
<evidence type="ECO:0000256" key="6">
    <source>
        <dbReference type="ARBA" id="ARBA00023136"/>
    </source>
</evidence>
<evidence type="ECO:0000256" key="4">
    <source>
        <dbReference type="ARBA" id="ARBA00022679"/>
    </source>
</evidence>
<feature type="transmembrane region" description="Helical" evidence="11">
    <location>
        <begin position="358"/>
        <end position="376"/>
    </location>
</feature>
<evidence type="ECO:0000256" key="11">
    <source>
        <dbReference type="SAM" id="Phobius"/>
    </source>
</evidence>
<sequence length="462" mass="52157">MCIILLSSGASIGSLRTYKTMEGGTRLRSDSTSWGCAMQAIKSPMHMVYALCLYGSIARRNNSCLGGQSVMMLAIGIVTAILWGVLIRNIVKSLRCLRRLSDISPLAPQDPHPRVSIVIPARNEEEHIDNTIQRVLSLDYPNLECIVVDDRSVDQTGLRLDEWARKDSRLKVQHLTTSDPDWIGVNYALYRGASVATGEWLLFLDADVFLSAQALSKGLHYAMTQNLDHVTVFRATAFYGTNRIVRAFVLYLLFQYYAFGSPWKVRDPQSPVYMGDSAFNLIRRAAYEAFGGHQAIRGFLDDDYKLGLCVKSQGFRQDVLVSGGEVAVPWYASLGAMVEGLGRVLLGTLEYNLNRQMIVAPIMLTFWLWPFIGVMFSHGLTQFLYLALSVVCLGTFFGLTVSQDIYNPFYIIVFPVLPILWAYMMERSAIVARRHGGVRWRSQYYSLEFLRQYLVMHRSSLK</sequence>
<keyword evidence="11" id="KW-0812">Transmembrane</keyword>
<feature type="domain" description="Glycosyltransferase 2-like" evidence="12">
    <location>
        <begin position="116"/>
        <end position="271"/>
    </location>
</feature>
<evidence type="ECO:0000256" key="10">
    <source>
        <dbReference type="ARBA" id="ARBA00040345"/>
    </source>
</evidence>
<comment type="subcellular location">
    <subcellularLocation>
        <location evidence="1">Cell membrane</location>
    </subcellularLocation>
</comment>
<comment type="caution">
    <text evidence="13">The sequence shown here is derived from an EMBL/GenBank/DDBJ whole genome shotgun (WGS) entry which is preliminary data.</text>
</comment>
<feature type="transmembrane region" description="Helical" evidence="11">
    <location>
        <begin position="405"/>
        <end position="424"/>
    </location>
</feature>
<evidence type="ECO:0000259" key="12">
    <source>
        <dbReference type="Pfam" id="PF00535"/>
    </source>
</evidence>